<evidence type="ECO:0000256" key="8">
    <source>
        <dbReference type="ARBA" id="ARBA00054599"/>
    </source>
</evidence>
<dbReference type="HAMAP" id="MF_01615">
    <property type="entry name" value="PdxT"/>
    <property type="match status" value="1"/>
</dbReference>
<dbReference type="UniPathway" id="UPA00245"/>
<feature type="binding site" evidence="10 12">
    <location>
        <position position="113"/>
    </location>
    <ligand>
        <name>L-glutamine</name>
        <dbReference type="ChEBI" id="CHEBI:58359"/>
    </ligand>
</feature>
<evidence type="ECO:0000256" key="12">
    <source>
        <dbReference type="PIRSR" id="PIRSR005639-2"/>
    </source>
</evidence>
<dbReference type="Gene3D" id="3.40.50.880">
    <property type="match status" value="1"/>
</dbReference>
<organism evidence="13 14">
    <name type="scientific">Mycolicibacterium phlei DSM 43239 = CCUG 21000</name>
    <dbReference type="NCBI Taxonomy" id="1226750"/>
    <lineage>
        <taxon>Bacteria</taxon>
        <taxon>Bacillati</taxon>
        <taxon>Actinomycetota</taxon>
        <taxon>Actinomycetes</taxon>
        <taxon>Mycobacteriales</taxon>
        <taxon>Mycobacteriaceae</taxon>
        <taxon>Mycolicibacterium</taxon>
    </lineage>
</organism>
<dbReference type="GO" id="GO:0004359">
    <property type="term" value="F:glutaminase activity"/>
    <property type="evidence" value="ECO:0007669"/>
    <property type="project" value="UniProtKB-UniRule"/>
</dbReference>
<comment type="function">
    <text evidence="8 10">Catalyzes the hydrolysis of glutamine to glutamate and ammonia as part of the biosynthesis of pyridoxal 5'-phosphate. The resulting ammonia molecule is channeled to the active site of PdxS.</text>
</comment>
<dbReference type="PANTHER" id="PTHR31559">
    <property type="entry name" value="PYRIDOXAL 5'-PHOSPHATE SYNTHASE SUBUNIT SNO"/>
    <property type="match status" value="1"/>
</dbReference>
<gene>
    <name evidence="10" type="primary">pdxT</name>
    <name evidence="13" type="ORF">MPHL21000_05380</name>
</gene>
<evidence type="ECO:0000256" key="7">
    <source>
        <dbReference type="ARBA" id="ARBA00049534"/>
    </source>
</evidence>
<dbReference type="InterPro" id="IPR021196">
    <property type="entry name" value="PdxT/SNO_CS"/>
</dbReference>
<evidence type="ECO:0000313" key="13">
    <source>
        <dbReference type="EMBL" id="KAB7758827.1"/>
    </source>
</evidence>
<dbReference type="InterPro" id="IPR002161">
    <property type="entry name" value="PdxT/SNO"/>
</dbReference>
<feature type="active site" description="Charge relay system" evidence="10 11">
    <location>
        <position position="177"/>
    </location>
</feature>
<proteinExistence type="inferred from homology"/>
<dbReference type="EC" id="4.3.3.6" evidence="10"/>
<dbReference type="GO" id="GO:1903600">
    <property type="term" value="C:glutaminase complex"/>
    <property type="evidence" value="ECO:0007669"/>
    <property type="project" value="TreeGrafter"/>
</dbReference>
<dbReference type="GO" id="GO:0042823">
    <property type="term" value="P:pyridoxal phosphate biosynthetic process"/>
    <property type="evidence" value="ECO:0007669"/>
    <property type="project" value="UniProtKB-UniRule"/>
</dbReference>
<dbReference type="Pfam" id="PF01174">
    <property type="entry name" value="SNO"/>
    <property type="match status" value="1"/>
</dbReference>
<feature type="active site" description="Charge relay system" evidence="10 11">
    <location>
        <position position="179"/>
    </location>
</feature>
<keyword evidence="5 10" id="KW-0456">Lyase</keyword>
<dbReference type="PROSITE" id="PS01236">
    <property type="entry name" value="PDXT_SNO_1"/>
    <property type="match status" value="1"/>
</dbReference>
<dbReference type="PROSITE" id="PS51273">
    <property type="entry name" value="GATASE_TYPE_1"/>
    <property type="match status" value="1"/>
</dbReference>
<dbReference type="Proteomes" id="UP000325690">
    <property type="component" value="Unassembled WGS sequence"/>
</dbReference>
<dbReference type="GO" id="GO:0008614">
    <property type="term" value="P:pyridoxine metabolic process"/>
    <property type="evidence" value="ECO:0007669"/>
    <property type="project" value="TreeGrafter"/>
</dbReference>
<evidence type="ECO:0000256" key="9">
    <source>
        <dbReference type="ARBA" id="ARBA00064749"/>
    </source>
</evidence>
<comment type="caution">
    <text evidence="13">The sequence shown here is derived from an EMBL/GenBank/DDBJ whole genome shotgun (WGS) entry which is preliminary data.</text>
</comment>
<evidence type="ECO:0000313" key="14">
    <source>
        <dbReference type="Proteomes" id="UP000325690"/>
    </source>
</evidence>
<dbReference type="PROSITE" id="PS51130">
    <property type="entry name" value="PDXT_SNO_2"/>
    <property type="match status" value="1"/>
</dbReference>
<keyword evidence="14" id="KW-1185">Reference proteome</keyword>
<evidence type="ECO:0000256" key="10">
    <source>
        <dbReference type="HAMAP-Rule" id="MF_01615"/>
    </source>
</evidence>
<sequence>MSAKRVGVLALQGDVREHLAALREAGAEATTVRRRSELDAVDGLVIPGGESTTISHLLRELDLLEPLRARLAEGLPAYGSCAGMIMLATEILDAGAPGREATPLKAIDMTVRRNAFGRQVDSFEADLDFTGIDGPVHAVFIRAPWVERVGPDVEVLARAGEHIVAVRQGNAIATAFHPEMTGDRRIHKLFVSGL</sequence>
<dbReference type="SUPFAM" id="SSF52317">
    <property type="entry name" value="Class I glutamine amidotransferase-like"/>
    <property type="match status" value="1"/>
</dbReference>
<evidence type="ECO:0000256" key="1">
    <source>
        <dbReference type="ARBA" id="ARBA00008345"/>
    </source>
</evidence>
<evidence type="ECO:0000256" key="3">
    <source>
        <dbReference type="ARBA" id="ARBA00022898"/>
    </source>
</evidence>
<evidence type="ECO:0000256" key="11">
    <source>
        <dbReference type="PIRSR" id="PIRSR005639-1"/>
    </source>
</evidence>
<dbReference type="PANTHER" id="PTHR31559:SF0">
    <property type="entry name" value="PYRIDOXAL 5'-PHOSPHATE SYNTHASE SUBUNIT SNO1-RELATED"/>
    <property type="match status" value="1"/>
</dbReference>
<accession>A0A5N5VDE0</accession>
<protein>
    <recommendedName>
        <fullName evidence="10">Pyridoxal 5'-phosphate synthase subunit PdxT</fullName>
        <ecNumber evidence="10">4.3.3.6</ecNumber>
    </recommendedName>
    <alternativeName>
        <fullName evidence="10">Pdx2</fullName>
    </alternativeName>
    <alternativeName>
        <fullName evidence="10">Pyridoxal 5'-phosphate synthase glutaminase subunit</fullName>
        <ecNumber evidence="10">3.5.1.2</ecNumber>
    </alternativeName>
</protein>
<keyword evidence="3 10" id="KW-0663">Pyridoxal phosphate</keyword>
<reference evidence="13 14" key="1">
    <citation type="submission" date="2012-10" db="EMBL/GenBank/DDBJ databases">
        <title>The draft sequence of the Mycobacterium pheli genome.</title>
        <authorList>
            <person name="Pettersson B.M.F."/>
            <person name="Das S."/>
            <person name="Dasgupta S."/>
            <person name="Bhattacharya A."/>
            <person name="Kirsebom L.A."/>
        </authorList>
    </citation>
    <scope>NUCLEOTIDE SEQUENCE [LARGE SCALE GENOMIC DNA]</scope>
    <source>
        <strain evidence="13 14">CCUG 21000</strain>
    </source>
</reference>
<name>A0A5N5VDE0_MYCPH</name>
<dbReference type="EC" id="3.5.1.2" evidence="10"/>
<feature type="binding site" evidence="10 12">
    <location>
        <begin position="49"/>
        <end position="51"/>
    </location>
    <ligand>
        <name>L-glutamine</name>
        <dbReference type="ChEBI" id="CHEBI:58359"/>
    </ligand>
</feature>
<dbReference type="GO" id="GO:0036381">
    <property type="term" value="F:pyridoxal 5'-phosphate synthase (glutamine hydrolysing) activity"/>
    <property type="evidence" value="ECO:0007669"/>
    <property type="project" value="UniProtKB-UniRule"/>
</dbReference>
<evidence type="ECO:0000256" key="2">
    <source>
        <dbReference type="ARBA" id="ARBA00022801"/>
    </source>
</evidence>
<dbReference type="RefSeq" id="WP_003889888.1">
    <property type="nucleotide sequence ID" value="NZ_ANBO01000005.1"/>
</dbReference>
<comment type="catalytic activity">
    <reaction evidence="7 10">
        <text>L-glutamine + H2O = L-glutamate + NH4(+)</text>
        <dbReference type="Rhea" id="RHEA:15889"/>
        <dbReference type="ChEBI" id="CHEBI:15377"/>
        <dbReference type="ChEBI" id="CHEBI:28938"/>
        <dbReference type="ChEBI" id="CHEBI:29985"/>
        <dbReference type="ChEBI" id="CHEBI:58359"/>
        <dbReference type="EC" id="3.5.1.2"/>
    </reaction>
</comment>
<keyword evidence="13" id="KW-0808">Transferase</keyword>
<keyword evidence="2 10" id="KW-0378">Hydrolase</keyword>
<dbReference type="GO" id="GO:0005829">
    <property type="term" value="C:cytosol"/>
    <property type="evidence" value="ECO:0007669"/>
    <property type="project" value="TreeGrafter"/>
</dbReference>
<evidence type="ECO:0000256" key="4">
    <source>
        <dbReference type="ARBA" id="ARBA00022962"/>
    </source>
</evidence>
<comment type="subunit">
    <text evidence="9 10">In the presence of PdxS, forms a dodecamer of heterodimers. Only shows activity in the heterodimer.</text>
</comment>
<evidence type="ECO:0000256" key="5">
    <source>
        <dbReference type="ARBA" id="ARBA00023239"/>
    </source>
</evidence>
<dbReference type="EMBL" id="ANBP01000004">
    <property type="protein sequence ID" value="KAB7758827.1"/>
    <property type="molecule type" value="Genomic_DNA"/>
</dbReference>
<feature type="active site" description="Nucleophile" evidence="10 11">
    <location>
        <position position="81"/>
    </location>
</feature>
<dbReference type="GO" id="GO:0006543">
    <property type="term" value="P:L-glutamine catabolic process"/>
    <property type="evidence" value="ECO:0007669"/>
    <property type="project" value="UniProtKB-UniRule"/>
</dbReference>
<dbReference type="NCBIfam" id="TIGR03800">
    <property type="entry name" value="PLP_synth_Pdx2"/>
    <property type="match status" value="1"/>
</dbReference>
<dbReference type="FunFam" id="3.40.50.880:FF:000010">
    <property type="entry name" value="uncharacterized protein LOC100176842 isoform X2"/>
    <property type="match status" value="1"/>
</dbReference>
<dbReference type="GeneID" id="74303301"/>
<comment type="pathway">
    <text evidence="10">Cofactor biosynthesis; pyridoxal 5'-phosphate biosynthesis.</text>
</comment>
<dbReference type="GO" id="GO:0016740">
    <property type="term" value="F:transferase activity"/>
    <property type="evidence" value="ECO:0007669"/>
    <property type="project" value="UniProtKB-KW"/>
</dbReference>
<comment type="similarity">
    <text evidence="1 10">Belongs to the glutaminase PdxT/SNO family.</text>
</comment>
<dbReference type="InterPro" id="IPR029062">
    <property type="entry name" value="Class_I_gatase-like"/>
</dbReference>
<comment type="catalytic activity">
    <reaction evidence="6 10">
        <text>aldehydo-D-ribose 5-phosphate + D-glyceraldehyde 3-phosphate + L-glutamine = pyridoxal 5'-phosphate + L-glutamate + phosphate + 3 H2O + H(+)</text>
        <dbReference type="Rhea" id="RHEA:31507"/>
        <dbReference type="ChEBI" id="CHEBI:15377"/>
        <dbReference type="ChEBI" id="CHEBI:15378"/>
        <dbReference type="ChEBI" id="CHEBI:29985"/>
        <dbReference type="ChEBI" id="CHEBI:43474"/>
        <dbReference type="ChEBI" id="CHEBI:58273"/>
        <dbReference type="ChEBI" id="CHEBI:58359"/>
        <dbReference type="ChEBI" id="CHEBI:59776"/>
        <dbReference type="ChEBI" id="CHEBI:597326"/>
        <dbReference type="EC" id="4.3.3.6"/>
    </reaction>
</comment>
<evidence type="ECO:0000256" key="6">
    <source>
        <dbReference type="ARBA" id="ARBA00047992"/>
    </source>
</evidence>
<dbReference type="AlphaFoldDB" id="A0A5N5VDE0"/>
<dbReference type="PIRSF" id="PIRSF005639">
    <property type="entry name" value="Glut_amidoT_SNO"/>
    <property type="match status" value="1"/>
</dbReference>
<feature type="binding site" evidence="10 12">
    <location>
        <begin position="141"/>
        <end position="142"/>
    </location>
    <ligand>
        <name>L-glutamine</name>
        <dbReference type="ChEBI" id="CHEBI:58359"/>
    </ligand>
</feature>
<keyword evidence="4 10" id="KW-0315">Glutamine amidotransferase</keyword>
<dbReference type="CDD" id="cd01749">
    <property type="entry name" value="GATase1_PB"/>
    <property type="match status" value="1"/>
</dbReference>